<keyword evidence="2" id="KW-1185">Reference proteome</keyword>
<evidence type="ECO:0000313" key="1">
    <source>
        <dbReference type="EMBL" id="MCS0810653.1"/>
    </source>
</evidence>
<accession>A0ABT2DHM3</accession>
<evidence type="ECO:0000313" key="2">
    <source>
        <dbReference type="Proteomes" id="UP001206126"/>
    </source>
</evidence>
<dbReference type="EMBL" id="JANUHB010000007">
    <property type="protein sequence ID" value="MCS0810653.1"/>
    <property type="molecule type" value="Genomic_DNA"/>
</dbReference>
<name>A0ABT2DHM3_9BURK</name>
<protein>
    <recommendedName>
        <fullName evidence="3">DUF2846 domain-containing protein</fullName>
    </recommendedName>
</protein>
<dbReference type="RefSeq" id="WP_258824479.1">
    <property type="nucleotide sequence ID" value="NZ_JANUHB010000007.1"/>
</dbReference>
<reference evidence="1 2" key="1">
    <citation type="submission" date="2022-08" db="EMBL/GenBank/DDBJ databases">
        <title>Reclassification of Massilia species as members of the genera Telluria, Duganella, Pseudoduganella, Mokoshia gen. nov. and Zemynaea gen. nov. using orthogonal and non-orthogonal genome-based approaches.</title>
        <authorList>
            <person name="Bowman J.P."/>
        </authorList>
    </citation>
    <scope>NUCLEOTIDE SEQUENCE [LARGE SCALE GENOMIC DNA]</scope>
    <source>
        <strain evidence="1 2">JCM 31605</strain>
    </source>
</reference>
<dbReference type="Proteomes" id="UP001206126">
    <property type="component" value="Unassembled WGS sequence"/>
</dbReference>
<comment type="caution">
    <text evidence="1">The sequence shown here is derived from an EMBL/GenBank/DDBJ whole genome shotgun (WGS) entry which is preliminary data.</text>
</comment>
<evidence type="ECO:0008006" key="3">
    <source>
        <dbReference type="Google" id="ProtNLM"/>
    </source>
</evidence>
<proteinExistence type="predicted"/>
<sequence length="190" mass="21100">MRNTLRCPASGVLKCLITAAAALLLHGCITIQPVTPRAEIPRADRGYVAGVFVPTLEEFGLGITNMNGGEETVLPFTDPSQKFQLGERLTMIQLPPGRYRISSWLTYNSFYKEKSTRKELPQSEKLQFTVTPGRVAYLGKFSASKSFSGFTIHFKIKPLAITLQDLTLLAETYYPNFGIALYDPQPGSLY</sequence>
<organism evidence="1 2">
    <name type="scientific">Massilia agilis</name>
    <dbReference type="NCBI Taxonomy" id="1811226"/>
    <lineage>
        <taxon>Bacteria</taxon>
        <taxon>Pseudomonadati</taxon>
        <taxon>Pseudomonadota</taxon>
        <taxon>Betaproteobacteria</taxon>
        <taxon>Burkholderiales</taxon>
        <taxon>Oxalobacteraceae</taxon>
        <taxon>Telluria group</taxon>
        <taxon>Massilia</taxon>
    </lineage>
</organism>
<gene>
    <name evidence="1" type="ORF">NX774_22250</name>
</gene>